<dbReference type="Pfam" id="PF12391">
    <property type="entry name" value="PCDO_beta_N"/>
    <property type="match status" value="1"/>
</dbReference>
<dbReference type="Gene3D" id="2.60.130.10">
    <property type="entry name" value="Aromatic compound dioxygenase"/>
    <property type="match status" value="1"/>
</dbReference>
<evidence type="ECO:0000256" key="3">
    <source>
        <dbReference type="ARBA" id="ARBA00023002"/>
    </source>
</evidence>
<dbReference type="EMBL" id="QLNP01000063">
    <property type="protein sequence ID" value="RAM38123.1"/>
    <property type="molecule type" value="Genomic_DNA"/>
</dbReference>
<dbReference type="NCBIfam" id="TIGR02422">
    <property type="entry name" value="protocat_beta"/>
    <property type="match status" value="1"/>
</dbReference>
<name>A0A328HM65_ARTGO</name>
<evidence type="ECO:0000259" key="4">
    <source>
        <dbReference type="PROSITE" id="PS00083"/>
    </source>
</evidence>
<dbReference type="SUPFAM" id="SSF49482">
    <property type="entry name" value="Aromatic compound dioxygenase"/>
    <property type="match status" value="1"/>
</dbReference>
<dbReference type="RefSeq" id="WP_111903101.1">
    <property type="nucleotide sequence ID" value="NZ_QLNP01000063.1"/>
</dbReference>
<dbReference type="GO" id="GO:0019619">
    <property type="term" value="P:3,4-dihydroxybenzoate catabolic process"/>
    <property type="evidence" value="ECO:0007669"/>
    <property type="project" value="InterPro"/>
</dbReference>
<dbReference type="Proteomes" id="UP000249166">
    <property type="component" value="Unassembled WGS sequence"/>
</dbReference>
<keyword evidence="2 5" id="KW-0223">Dioxygenase</keyword>
<organism evidence="5 6">
    <name type="scientific">Arthrobacter globiformis</name>
    <dbReference type="NCBI Taxonomy" id="1665"/>
    <lineage>
        <taxon>Bacteria</taxon>
        <taxon>Bacillati</taxon>
        <taxon>Actinomycetota</taxon>
        <taxon>Actinomycetes</taxon>
        <taxon>Micrococcales</taxon>
        <taxon>Micrococcaceae</taxon>
        <taxon>Arthrobacter</taxon>
    </lineage>
</organism>
<dbReference type="InterPro" id="IPR015889">
    <property type="entry name" value="Intradiol_dOase_core"/>
</dbReference>
<proteinExistence type="inferred from homology"/>
<evidence type="ECO:0000313" key="6">
    <source>
        <dbReference type="Proteomes" id="UP000249166"/>
    </source>
</evidence>
<protein>
    <submittedName>
        <fullName evidence="5">Protocatechuate 3,4-dioxygenase subunit beta</fullName>
        <ecNumber evidence="5">1.13.11.3</ecNumber>
    </submittedName>
</protein>
<comment type="caution">
    <text evidence="5">The sequence shown here is derived from an EMBL/GenBank/DDBJ whole genome shotgun (WGS) entry which is preliminary data.</text>
</comment>
<dbReference type="InterPro" id="IPR024756">
    <property type="entry name" value="PCDO_beta_N"/>
</dbReference>
<keyword evidence="3 5" id="KW-0560">Oxidoreductase</keyword>
<feature type="domain" description="Intradiol ring-cleavage dioxygenases" evidence="4">
    <location>
        <begin position="132"/>
        <end position="160"/>
    </location>
</feature>
<dbReference type="InterPro" id="IPR012785">
    <property type="entry name" value="Protocat_dOase_b"/>
</dbReference>
<dbReference type="InterPro" id="IPR050770">
    <property type="entry name" value="Intradiol_RC_Dioxygenase"/>
</dbReference>
<dbReference type="PANTHER" id="PTHR33711:SF10">
    <property type="entry name" value="INTRADIOL RING-CLEAVAGE DIOXYGENASES DOMAIN-CONTAINING PROTEIN"/>
    <property type="match status" value="1"/>
</dbReference>
<evidence type="ECO:0000256" key="2">
    <source>
        <dbReference type="ARBA" id="ARBA00022964"/>
    </source>
</evidence>
<gene>
    <name evidence="5" type="primary">pcaH</name>
    <name evidence="5" type="ORF">DBZ45_06415</name>
</gene>
<evidence type="ECO:0000313" key="5">
    <source>
        <dbReference type="EMBL" id="RAM38123.1"/>
    </source>
</evidence>
<dbReference type="PROSITE" id="PS00083">
    <property type="entry name" value="INTRADIOL_DIOXYGENAS"/>
    <property type="match status" value="1"/>
</dbReference>
<dbReference type="InterPro" id="IPR000627">
    <property type="entry name" value="Intradiol_dOase_C"/>
</dbReference>
<reference evidence="5 6" key="1">
    <citation type="submission" date="2018-04" db="EMBL/GenBank/DDBJ databases">
        <title>Bacteria isolated from cave deposits of Manipur.</title>
        <authorList>
            <person name="Sahoo D."/>
            <person name="Sarangthem I."/>
            <person name="Nandeibam J."/>
        </authorList>
    </citation>
    <scope>NUCLEOTIDE SEQUENCE [LARGE SCALE GENOMIC DNA]</scope>
    <source>
        <strain evidence="6">mrc11</strain>
    </source>
</reference>
<dbReference type="Pfam" id="PF00775">
    <property type="entry name" value="Dioxygenase_C"/>
    <property type="match status" value="1"/>
</dbReference>
<evidence type="ECO:0000256" key="1">
    <source>
        <dbReference type="ARBA" id="ARBA00007825"/>
    </source>
</evidence>
<comment type="similarity">
    <text evidence="1">Belongs to the intradiol ring-cleavage dioxygenase family.</text>
</comment>
<dbReference type="GO" id="GO:0018578">
    <property type="term" value="F:protocatechuate 3,4-dioxygenase activity"/>
    <property type="evidence" value="ECO:0007669"/>
    <property type="project" value="UniProtKB-EC"/>
</dbReference>
<sequence length="300" mass="33309">MPEDVNLATYNADALTEDLSDAVPATPAAGTAVPAEAPRVETQQDLTEEIKAIGDAYARALKDGAAPETQPRLDFAPYRSSLLRHPTKSLHHADPETIELYSPAFGHQDVHALESDLTIQHNGEPQGERIIVAGRVLDGDGRPVAGQLVEIWQANSSGRYIHKRDQHPAPLDPNFTGVGRCITGPDGSYRFTTIKPGAYPWKNHLNAWRPAHIHFSLFGQEFTQRIVTQMYFPGDQLFPLDPIYQSIVDQDARDRLVATYDHDLTEPEWALGYNWDIVLTGSKRTWTENEALGAEGDDHE</sequence>
<dbReference type="OrthoDB" id="9805815at2"/>
<dbReference type="AlphaFoldDB" id="A0A328HM65"/>
<dbReference type="GO" id="GO:0008199">
    <property type="term" value="F:ferric iron binding"/>
    <property type="evidence" value="ECO:0007669"/>
    <property type="project" value="InterPro"/>
</dbReference>
<accession>A0A328HM65</accession>
<dbReference type="PANTHER" id="PTHR33711">
    <property type="entry name" value="DIOXYGENASE, PUTATIVE (AFU_ORTHOLOGUE AFUA_2G02910)-RELATED"/>
    <property type="match status" value="1"/>
</dbReference>
<dbReference type="EC" id="1.13.11.3" evidence="5"/>